<keyword evidence="2" id="KW-0969">Cilium</keyword>
<dbReference type="AlphaFoldDB" id="A0A2U8DG65"/>
<dbReference type="EMBL" id="CP029161">
    <property type="protein sequence ID" value="AWH90687.1"/>
    <property type="molecule type" value="Genomic_DNA"/>
</dbReference>
<gene>
    <name evidence="2" type="ORF">DD681_02675</name>
</gene>
<keyword evidence="2" id="KW-0282">Flagellum</keyword>
<accession>A0A2U8DG65</accession>
<dbReference type="RefSeq" id="WP_158341462.1">
    <property type="nucleotide sequence ID" value="NZ_CP029161.1"/>
</dbReference>
<sequence>MFDTDVQRKWNKWYPQEIALKNNENIDNVLYDLGFFTKKDFHIIKKFKNDQNENNQIKNISNESTDKNLYKLGFQDGFQKQIENNKFLKNKLNILCKSLDHAISEFEKILFSRLLKTALIFSSYIIGEKIDIDKSILSEKIRNTINSNTFLIKPKLFIHPNNKKILEKILVDSLSSYKFQLVYSTDIDINGFKIQSENSNLENTINARYKELSRLIYSEEF</sequence>
<dbReference type="GO" id="GO:0009288">
    <property type="term" value="C:bacterial-type flagellum"/>
    <property type="evidence" value="ECO:0007669"/>
    <property type="project" value="InterPro"/>
</dbReference>
<dbReference type="GO" id="GO:0003774">
    <property type="term" value="F:cytoskeletal motor activity"/>
    <property type="evidence" value="ECO:0007669"/>
    <property type="project" value="InterPro"/>
</dbReference>
<proteinExistence type="predicted"/>
<dbReference type="OrthoDB" id="6415116at2"/>
<name>A0A2U8DG65_9GAMM</name>
<dbReference type="Proteomes" id="UP000244884">
    <property type="component" value="Chromosome"/>
</dbReference>
<evidence type="ECO:0000313" key="2">
    <source>
        <dbReference type="EMBL" id="AWH90687.1"/>
    </source>
</evidence>
<feature type="domain" description="Flagellar assembly protein FliH/Type III secretion system HrpE" evidence="1">
    <location>
        <begin position="89"/>
        <end position="211"/>
    </location>
</feature>
<dbReference type="PRINTS" id="PR01003">
    <property type="entry name" value="FLGFLIH"/>
</dbReference>
<evidence type="ECO:0000313" key="3">
    <source>
        <dbReference type="Proteomes" id="UP000244884"/>
    </source>
</evidence>
<organism evidence="2 3">
    <name type="scientific">Buchnera aphidicola</name>
    <name type="common">Melanaphis sacchari</name>
    <dbReference type="NCBI Taxonomy" id="2173854"/>
    <lineage>
        <taxon>Bacteria</taxon>
        <taxon>Pseudomonadati</taxon>
        <taxon>Pseudomonadota</taxon>
        <taxon>Gammaproteobacteria</taxon>
        <taxon>Enterobacterales</taxon>
        <taxon>Erwiniaceae</taxon>
        <taxon>Buchnera</taxon>
    </lineage>
</organism>
<dbReference type="InterPro" id="IPR018035">
    <property type="entry name" value="Flagellar_FliH/T3SS_HrpE"/>
</dbReference>
<reference evidence="2 3" key="1">
    <citation type="submission" date="2018-04" db="EMBL/GenBank/DDBJ databases">
        <title>Genome sequence of Buchnera aphidicola from Melaphis sacchari.</title>
        <authorList>
            <person name="Geib S.M."/>
            <person name="Palmer N.A."/>
            <person name="Sattler S.E."/>
            <person name="Sarath G."/>
        </authorList>
    </citation>
    <scope>NUCLEOTIDE SEQUENCE [LARGE SCALE GENOMIC DNA]</scope>
    <source>
        <strain evidence="2 3">LSU</strain>
    </source>
</reference>
<dbReference type="Pfam" id="PF02108">
    <property type="entry name" value="FliH"/>
    <property type="match status" value="1"/>
</dbReference>
<protein>
    <submittedName>
        <fullName evidence="2">Flagellar assembly protein FliH</fullName>
    </submittedName>
</protein>
<keyword evidence="2" id="KW-0966">Cell projection</keyword>
<dbReference type="GO" id="GO:0071973">
    <property type="term" value="P:bacterial-type flagellum-dependent cell motility"/>
    <property type="evidence" value="ECO:0007669"/>
    <property type="project" value="InterPro"/>
</dbReference>
<dbReference type="InterPro" id="IPR000563">
    <property type="entry name" value="Flag_FliH"/>
</dbReference>
<evidence type="ECO:0000259" key="1">
    <source>
        <dbReference type="Pfam" id="PF02108"/>
    </source>
</evidence>